<dbReference type="GO" id="GO:0006508">
    <property type="term" value="P:proteolysis"/>
    <property type="evidence" value="ECO:0007669"/>
    <property type="project" value="UniProtKB-KW"/>
</dbReference>
<evidence type="ECO:0000313" key="15">
    <source>
        <dbReference type="Proteomes" id="UP001174694"/>
    </source>
</evidence>
<keyword evidence="15" id="KW-1185">Reference proteome</keyword>
<keyword evidence="13" id="KW-0964">Secreted</keyword>
<accession>A0AA38VKW3</accession>
<keyword evidence="4 13" id="KW-0165">Cleavage on pair of basic residues</keyword>
<dbReference type="Proteomes" id="UP001174694">
    <property type="component" value="Unassembled WGS sequence"/>
</dbReference>
<dbReference type="InterPro" id="IPR024079">
    <property type="entry name" value="MetalloPept_cat_dom_sf"/>
</dbReference>
<evidence type="ECO:0000256" key="6">
    <source>
        <dbReference type="ARBA" id="ARBA00022729"/>
    </source>
</evidence>
<dbReference type="PRINTS" id="PR00768">
    <property type="entry name" value="DEUTEROLYSIN"/>
</dbReference>
<comment type="cofactor">
    <cofactor evidence="12 13">
        <name>Zn(2+)</name>
        <dbReference type="ChEBI" id="CHEBI:29105"/>
    </cofactor>
    <text evidence="12 13">Binds 1 zinc ion per subunit.</text>
</comment>
<keyword evidence="9 13" id="KW-0482">Metalloprotease</keyword>
<reference evidence="14" key="1">
    <citation type="submission" date="2022-07" db="EMBL/GenBank/DDBJ databases">
        <title>Fungi with potential for degradation of polypropylene.</title>
        <authorList>
            <person name="Gostincar C."/>
        </authorList>
    </citation>
    <scope>NUCLEOTIDE SEQUENCE</scope>
    <source>
        <strain evidence="14">EXF-13308</strain>
    </source>
</reference>
<comment type="catalytic activity">
    <reaction evidence="1 13">
        <text>Preferential cleavage of bonds with hydrophobic residues in P1'. Also 3-Asn-|-Gln-4 and 8-Gly-|-Ser-9 bonds in insulin B chain.</text>
        <dbReference type="EC" id="3.4.24.39"/>
    </reaction>
</comment>
<keyword evidence="3 13" id="KW-0645">Protease</keyword>
<evidence type="ECO:0000256" key="12">
    <source>
        <dbReference type="PIRSR" id="PIRSR601384-2"/>
    </source>
</evidence>
<keyword evidence="5 12" id="KW-0479">Metal-binding</keyword>
<evidence type="ECO:0000256" key="4">
    <source>
        <dbReference type="ARBA" id="ARBA00022685"/>
    </source>
</evidence>
<dbReference type="PANTHER" id="PTHR37016">
    <property type="match status" value="1"/>
</dbReference>
<feature type="binding site" evidence="12">
    <location>
        <position position="304"/>
    </location>
    <ligand>
        <name>Zn(2+)</name>
        <dbReference type="ChEBI" id="CHEBI:29105"/>
        <note>catalytic</note>
    </ligand>
</feature>
<evidence type="ECO:0000256" key="3">
    <source>
        <dbReference type="ARBA" id="ARBA00022670"/>
    </source>
</evidence>
<gene>
    <name evidence="14" type="ORF">NKR23_g10886</name>
</gene>
<dbReference type="Gene3D" id="2.60.40.2970">
    <property type="match status" value="1"/>
</dbReference>
<keyword evidence="6 13" id="KW-0732">Signal</keyword>
<evidence type="ECO:0000256" key="1">
    <source>
        <dbReference type="ARBA" id="ARBA00001187"/>
    </source>
</evidence>
<dbReference type="GO" id="GO:0046872">
    <property type="term" value="F:metal ion binding"/>
    <property type="evidence" value="ECO:0007669"/>
    <property type="project" value="UniProtKB-KW"/>
</dbReference>
<organism evidence="14 15">
    <name type="scientific">Pleurostoma richardsiae</name>
    <dbReference type="NCBI Taxonomy" id="41990"/>
    <lineage>
        <taxon>Eukaryota</taxon>
        <taxon>Fungi</taxon>
        <taxon>Dikarya</taxon>
        <taxon>Ascomycota</taxon>
        <taxon>Pezizomycotina</taxon>
        <taxon>Sordariomycetes</taxon>
        <taxon>Sordariomycetidae</taxon>
        <taxon>Calosphaeriales</taxon>
        <taxon>Pleurostomataceae</taxon>
        <taxon>Pleurostoma</taxon>
    </lineage>
</organism>
<feature type="binding site" evidence="12">
    <location>
        <position position="317"/>
    </location>
    <ligand>
        <name>Zn(2+)</name>
        <dbReference type="ChEBI" id="CHEBI:29105"/>
        <note>catalytic</note>
    </ligand>
</feature>
<evidence type="ECO:0000313" key="14">
    <source>
        <dbReference type="EMBL" id="KAJ9133257.1"/>
    </source>
</evidence>
<comment type="subcellular location">
    <subcellularLocation>
        <location evidence="13">Secreted</location>
    </subcellularLocation>
</comment>
<dbReference type="Gene3D" id="3.40.390.10">
    <property type="entry name" value="Collagenase (Catalytic Domain)"/>
    <property type="match status" value="1"/>
</dbReference>
<feature type="active site" evidence="11">
    <location>
        <position position="305"/>
    </location>
</feature>
<evidence type="ECO:0000256" key="5">
    <source>
        <dbReference type="ARBA" id="ARBA00022723"/>
    </source>
</evidence>
<keyword evidence="10" id="KW-0865">Zymogen</keyword>
<dbReference type="InterPro" id="IPR001384">
    <property type="entry name" value="Peptidase_M35"/>
</dbReference>
<feature type="chain" id="PRO_5041484074" description="Neutral protease 2" evidence="13">
    <location>
        <begin position="19"/>
        <end position="352"/>
    </location>
</feature>
<dbReference type="PANTHER" id="PTHR37016:SF2">
    <property type="entry name" value="NEUTRAL PROTEASE 2 HOMOLOG SNOG_02177"/>
    <property type="match status" value="1"/>
</dbReference>
<proteinExistence type="inferred from homology"/>
<dbReference type="InterPro" id="IPR050414">
    <property type="entry name" value="Fungal_M35_metalloproteases"/>
</dbReference>
<comment type="similarity">
    <text evidence="2 13">Belongs to the peptidase M35 family.</text>
</comment>
<evidence type="ECO:0000256" key="7">
    <source>
        <dbReference type="ARBA" id="ARBA00022801"/>
    </source>
</evidence>
<protein>
    <recommendedName>
        <fullName evidence="13">Neutral protease 2</fullName>
        <ecNumber evidence="13">3.4.24.39</ecNumber>
    </recommendedName>
    <alternativeName>
        <fullName evidence="13">Deuterolysin</fullName>
    </alternativeName>
</protein>
<evidence type="ECO:0000256" key="11">
    <source>
        <dbReference type="PIRSR" id="PIRSR601384-1"/>
    </source>
</evidence>
<dbReference type="GO" id="GO:0005576">
    <property type="term" value="C:extracellular region"/>
    <property type="evidence" value="ECO:0007669"/>
    <property type="project" value="UniProtKB-SubCell"/>
</dbReference>
<evidence type="ECO:0000256" key="2">
    <source>
        <dbReference type="ARBA" id="ARBA00010279"/>
    </source>
</evidence>
<comment type="function">
    <text evidence="13">Secreted metalloproteinase that allows assimilation of proteinaceous substrates. Shows high activities on basic nuclear substrates such as histone and protamine.</text>
</comment>
<feature type="signal peptide" evidence="13">
    <location>
        <begin position="1"/>
        <end position="18"/>
    </location>
</feature>
<evidence type="ECO:0000256" key="9">
    <source>
        <dbReference type="ARBA" id="ARBA00023049"/>
    </source>
</evidence>
<sequence length="352" mass="37020">MKFFARITLLAAAACAVSVDLEKRETPLDVKLELIGNSNVKASITNTGSSGLKIFKTGTILDAAAVEKVDVFSGADKVEFDGLRLTVSTEGLNEESFQTIAAGETVEVEWDVAEVHDLSSGGDFDLALKSAVSYAEEGSTEIAGVIPISSNTLTATVDGAAAAQVRRDFHEKAKRQIVQSDCTGTRRTATVNAISACRSLALAASSAAASGSASKMTEYYKSSSTTTRNTVASVFSRVASECGSSSSGVSRYYCSDVYGACSSGVLAYTLPSQSYMVNCNLYFTGLTALSRTCHAQDQATTTLHEVTHLTQIKGTSDYGVYGYNAVRGLSAAQNLNHADTYSLFANAIYVGC</sequence>
<dbReference type="SUPFAM" id="SSF55486">
    <property type="entry name" value="Metalloproteases ('zincins'), catalytic domain"/>
    <property type="match status" value="1"/>
</dbReference>
<dbReference type="CDD" id="cd11008">
    <property type="entry name" value="M35_deuterolysin_like"/>
    <property type="match status" value="1"/>
</dbReference>
<comment type="caution">
    <text evidence="14">The sequence shown here is derived from an EMBL/GenBank/DDBJ whole genome shotgun (WGS) entry which is preliminary data.</text>
</comment>
<name>A0AA38VKW3_9PEZI</name>
<dbReference type="GO" id="GO:0004222">
    <property type="term" value="F:metalloendopeptidase activity"/>
    <property type="evidence" value="ECO:0007669"/>
    <property type="project" value="InterPro"/>
</dbReference>
<dbReference type="EMBL" id="JANBVO010000051">
    <property type="protein sequence ID" value="KAJ9133257.1"/>
    <property type="molecule type" value="Genomic_DNA"/>
</dbReference>
<evidence type="ECO:0000256" key="10">
    <source>
        <dbReference type="ARBA" id="ARBA00023145"/>
    </source>
</evidence>
<evidence type="ECO:0000256" key="13">
    <source>
        <dbReference type="RuleBase" id="RU361126"/>
    </source>
</evidence>
<feature type="binding site" evidence="12">
    <location>
        <position position="308"/>
    </location>
    <ligand>
        <name>Zn(2+)</name>
        <dbReference type="ChEBI" id="CHEBI:29105"/>
        <note>catalytic</note>
    </ligand>
</feature>
<evidence type="ECO:0000256" key="8">
    <source>
        <dbReference type="ARBA" id="ARBA00022833"/>
    </source>
</evidence>
<keyword evidence="8 12" id="KW-0862">Zinc</keyword>
<dbReference type="AlphaFoldDB" id="A0AA38VKW3"/>
<keyword evidence="7 13" id="KW-0378">Hydrolase</keyword>
<dbReference type="Pfam" id="PF02102">
    <property type="entry name" value="Peptidase_M35"/>
    <property type="match status" value="1"/>
</dbReference>
<dbReference type="EC" id="3.4.24.39" evidence="13"/>